<dbReference type="VEuPathDB" id="FungiDB:H310_14935"/>
<name>A0A3R7CZ68_9STRA</name>
<dbReference type="Proteomes" id="UP000285060">
    <property type="component" value="Unassembled WGS sequence"/>
</dbReference>
<proteinExistence type="predicted"/>
<dbReference type="Gene3D" id="3.30.420.10">
    <property type="entry name" value="Ribonuclease H-like superfamily/Ribonuclease H"/>
    <property type="match status" value="1"/>
</dbReference>
<accession>A0A3R7CZ68</accession>
<dbReference type="AlphaFoldDB" id="A0A3R7CZ68"/>
<dbReference type="PANTHER" id="PTHR47169">
    <property type="entry name" value="OS01G0541250 PROTEIN"/>
    <property type="match status" value="1"/>
</dbReference>
<dbReference type="EMBL" id="QUSY01000544">
    <property type="protein sequence ID" value="RHY28697.1"/>
    <property type="molecule type" value="Genomic_DNA"/>
</dbReference>
<sequence>MEEVYQPPNSPNLNGLDLGFFRSIQTLQEQNYPRYIGDIVAGTLQAWREVDMMTLNANLLTLQCCMKEVIRVAGNNNYKVPHMKKAKLAAKGMVSDVDGVDSDTINDGFNLLCATDLDENVEELALEIFKAMELYEFSTQMEKLAVDEELDDDIDAHLANILSL</sequence>
<evidence type="ECO:0000313" key="2">
    <source>
        <dbReference type="Proteomes" id="UP000285060"/>
    </source>
</evidence>
<evidence type="ECO:0000313" key="1">
    <source>
        <dbReference type="EMBL" id="RHY28697.1"/>
    </source>
</evidence>
<comment type="caution">
    <text evidence="1">The sequence shown here is derived from an EMBL/GenBank/DDBJ whole genome shotgun (WGS) entry which is preliminary data.</text>
</comment>
<gene>
    <name evidence="1" type="ORF">DYB32_005763</name>
</gene>
<keyword evidence="2" id="KW-1185">Reference proteome</keyword>
<reference evidence="1 2" key="1">
    <citation type="submission" date="2018-08" db="EMBL/GenBank/DDBJ databases">
        <title>Aphanomyces genome sequencing and annotation.</title>
        <authorList>
            <person name="Minardi D."/>
            <person name="Oidtmann B."/>
            <person name="Van Der Giezen M."/>
            <person name="Studholme D.J."/>
        </authorList>
    </citation>
    <scope>NUCLEOTIDE SEQUENCE [LARGE SCALE GENOMIC DNA]</scope>
    <source>
        <strain evidence="1 2">NJM0002</strain>
    </source>
</reference>
<dbReference type="GO" id="GO:0003676">
    <property type="term" value="F:nucleic acid binding"/>
    <property type="evidence" value="ECO:0007669"/>
    <property type="project" value="InterPro"/>
</dbReference>
<protein>
    <submittedName>
        <fullName evidence="1">Uncharacterized protein</fullName>
    </submittedName>
</protein>
<organism evidence="1 2">
    <name type="scientific">Aphanomyces invadans</name>
    <dbReference type="NCBI Taxonomy" id="157072"/>
    <lineage>
        <taxon>Eukaryota</taxon>
        <taxon>Sar</taxon>
        <taxon>Stramenopiles</taxon>
        <taxon>Oomycota</taxon>
        <taxon>Saprolegniomycetes</taxon>
        <taxon>Saprolegniales</taxon>
        <taxon>Verrucalvaceae</taxon>
        <taxon>Aphanomyces</taxon>
    </lineage>
</organism>
<dbReference type="InterPro" id="IPR036397">
    <property type="entry name" value="RNaseH_sf"/>
</dbReference>